<dbReference type="Proteomes" id="UP000199184">
    <property type="component" value="Unassembled WGS sequence"/>
</dbReference>
<gene>
    <name evidence="2" type="ORF">GA0061098_1005282</name>
</gene>
<name>A0A1C3VUH0_9BRAD</name>
<evidence type="ECO:0000313" key="3">
    <source>
        <dbReference type="Proteomes" id="UP000199184"/>
    </source>
</evidence>
<feature type="transmembrane region" description="Helical" evidence="1">
    <location>
        <begin position="138"/>
        <end position="159"/>
    </location>
</feature>
<accession>A0A1C3VUH0</accession>
<proteinExistence type="predicted"/>
<reference evidence="3" key="1">
    <citation type="submission" date="2016-08" db="EMBL/GenBank/DDBJ databases">
        <authorList>
            <person name="Varghese N."/>
            <person name="Submissions Spin"/>
        </authorList>
    </citation>
    <scope>NUCLEOTIDE SEQUENCE [LARGE SCALE GENOMIC DNA]</scope>
    <source>
        <strain evidence="3">ERR11</strain>
    </source>
</reference>
<sequence length="171" mass="18163">MLMSARAKAGTIFATISRLAQACKKNRRAESTSGLTRAMFYGYESKYVACKSKLILLLASTIVSLSAAAPASAATFALPSAASETSSAATPILLARDVAEPLPGALERHKAKTALIPPMKVDNCRCDDPLGTLEPATLHVVEFLAAFFGICGLVLYQLVKLHDKYKDGRSS</sequence>
<evidence type="ECO:0000313" key="2">
    <source>
        <dbReference type="EMBL" id="SCB31379.1"/>
    </source>
</evidence>
<dbReference type="AlphaFoldDB" id="A0A1C3VUH0"/>
<keyword evidence="1" id="KW-1133">Transmembrane helix</keyword>
<protein>
    <submittedName>
        <fullName evidence="2">Uncharacterized protein</fullName>
    </submittedName>
</protein>
<organism evidence="2 3">
    <name type="scientific">Bradyrhizobium shewense</name>
    <dbReference type="NCBI Taxonomy" id="1761772"/>
    <lineage>
        <taxon>Bacteria</taxon>
        <taxon>Pseudomonadati</taxon>
        <taxon>Pseudomonadota</taxon>
        <taxon>Alphaproteobacteria</taxon>
        <taxon>Hyphomicrobiales</taxon>
        <taxon>Nitrobacteraceae</taxon>
        <taxon>Bradyrhizobium</taxon>
    </lineage>
</organism>
<keyword evidence="1" id="KW-0472">Membrane</keyword>
<keyword evidence="3" id="KW-1185">Reference proteome</keyword>
<evidence type="ECO:0000256" key="1">
    <source>
        <dbReference type="SAM" id="Phobius"/>
    </source>
</evidence>
<keyword evidence="1" id="KW-0812">Transmembrane</keyword>
<dbReference type="EMBL" id="FMAI01000005">
    <property type="protein sequence ID" value="SCB31379.1"/>
    <property type="molecule type" value="Genomic_DNA"/>
</dbReference>